<evidence type="ECO:0000313" key="1">
    <source>
        <dbReference type="EMBL" id="MFC1413632.1"/>
    </source>
</evidence>
<name>A0ABV6VJ61_9ACTN</name>
<keyword evidence="2" id="KW-1185">Reference proteome</keyword>
<reference evidence="1 2" key="1">
    <citation type="submission" date="2024-09" db="EMBL/GenBank/DDBJ databases">
        <authorList>
            <person name="Lee S.D."/>
        </authorList>
    </citation>
    <scope>NUCLEOTIDE SEQUENCE [LARGE SCALE GENOMIC DNA]</scope>
    <source>
        <strain evidence="1 2">N1-1</strain>
    </source>
</reference>
<organism evidence="1 2">
    <name type="scientific">Streptacidiphilus alkalitolerans</name>
    <dbReference type="NCBI Taxonomy" id="3342712"/>
    <lineage>
        <taxon>Bacteria</taxon>
        <taxon>Bacillati</taxon>
        <taxon>Actinomycetota</taxon>
        <taxon>Actinomycetes</taxon>
        <taxon>Kitasatosporales</taxon>
        <taxon>Streptomycetaceae</taxon>
        <taxon>Streptacidiphilus</taxon>
    </lineage>
</organism>
<dbReference type="Proteomes" id="UP001592582">
    <property type="component" value="Unassembled WGS sequence"/>
</dbReference>
<gene>
    <name evidence="1" type="ORF">ACEZDG_30655</name>
</gene>
<comment type="caution">
    <text evidence="1">The sequence shown here is derived from an EMBL/GenBank/DDBJ whole genome shotgun (WGS) entry which is preliminary data.</text>
</comment>
<evidence type="ECO:0000313" key="2">
    <source>
        <dbReference type="Proteomes" id="UP001592582"/>
    </source>
</evidence>
<proteinExistence type="predicted"/>
<sequence>MSIGTSTIALGASDLPLPVGSDQTRGPHPEQGDVQAWHRVLTVLAVIGLFTGIRPLWNGIEGPSPHLAFVVTCSYAGLMACGVLALTARTRRALTRIDLAVLLLAIVIVLCQYYLNHAGTDEGQLTAQAATQVLHGHPIYGQSWPWVFKHVVLTPTMSGGGDYTYAYPPLSALLTAPVHALWHSTASATLVTTAFLIATAVLLWIMLPAQWRSLATLTCLSLGVLPSYARDGYPALIALFFLVPVIVRFHLTGQGGRLGRRGTIAALCLGVACGAQQLPWFLAPFLLVTLYALRRGELGPRSALAVVARYTGLAVLGWIIADAFCLVTEPVGLVKGMLLPFSQHAVPHGQGLMGISYYLTSGSSRLGYYAYAGDLLLLGLLAATVLFVRRLGAAVTVLPWLAFYLEIRSQDGYYVLMTPLWIAAAATVPMSAFSHAWQPRLPRLLRSRTARVLLAGALLVPATASTAIAATSTAPLRMHATAHWAASTGRTLTSVDLTVTNRTNAAITPHFTYRYGTDAWTFWTATSGPATLPAHASAHYVLTPPHGKLKLGAASGGRNYLVVFSDAPQTVSSTVIPLVAHHH</sequence>
<dbReference type="EMBL" id="JBHEZX010000018">
    <property type="protein sequence ID" value="MFC1413632.1"/>
    <property type="molecule type" value="Genomic_DNA"/>
</dbReference>
<protein>
    <submittedName>
        <fullName evidence="1">Uncharacterized protein</fullName>
    </submittedName>
</protein>
<accession>A0ABV6VJ61</accession>